<dbReference type="AlphaFoldDB" id="A0AAV0N5L4"/>
<proteinExistence type="predicted"/>
<feature type="region of interest" description="Disordered" evidence="1">
    <location>
        <begin position="149"/>
        <end position="191"/>
    </location>
</feature>
<evidence type="ECO:0000259" key="2">
    <source>
        <dbReference type="Pfam" id="PF04601"/>
    </source>
</evidence>
<evidence type="ECO:0000313" key="5">
    <source>
        <dbReference type="Proteomes" id="UP001154282"/>
    </source>
</evidence>
<dbReference type="Pfam" id="PF04601">
    <property type="entry name" value="DUF569"/>
    <property type="match status" value="1"/>
</dbReference>
<evidence type="ECO:0008006" key="6">
    <source>
        <dbReference type="Google" id="ProtNLM"/>
    </source>
</evidence>
<feature type="domain" description="DUF569" evidence="2">
    <location>
        <begin position="1"/>
        <end position="141"/>
    </location>
</feature>
<dbReference type="Gene3D" id="2.80.10.50">
    <property type="match status" value="1"/>
</dbReference>
<dbReference type="PANTHER" id="PTHR31205">
    <property type="entry name" value="ACTIN CROSS-LINKING PROTEIN (DUF569)"/>
    <property type="match status" value="1"/>
</dbReference>
<comment type="caution">
    <text evidence="4">The sequence shown here is derived from an EMBL/GenBank/DDBJ whole genome shotgun (WGS) entry which is preliminary data.</text>
</comment>
<dbReference type="Pfam" id="PF22932">
    <property type="entry name" value="Ubiq_DUF_assoc"/>
    <property type="match status" value="1"/>
</dbReference>
<organism evidence="4 5">
    <name type="scientific">Linum tenue</name>
    <dbReference type="NCBI Taxonomy" id="586396"/>
    <lineage>
        <taxon>Eukaryota</taxon>
        <taxon>Viridiplantae</taxon>
        <taxon>Streptophyta</taxon>
        <taxon>Embryophyta</taxon>
        <taxon>Tracheophyta</taxon>
        <taxon>Spermatophyta</taxon>
        <taxon>Magnoliopsida</taxon>
        <taxon>eudicotyledons</taxon>
        <taxon>Gunneridae</taxon>
        <taxon>Pentapetalae</taxon>
        <taxon>rosids</taxon>
        <taxon>fabids</taxon>
        <taxon>Malpighiales</taxon>
        <taxon>Linaceae</taxon>
        <taxon>Linum</taxon>
    </lineage>
</organism>
<dbReference type="InterPro" id="IPR007679">
    <property type="entry name" value="DUF569"/>
</dbReference>
<evidence type="ECO:0000313" key="4">
    <source>
        <dbReference type="EMBL" id="CAI0453656.1"/>
    </source>
</evidence>
<dbReference type="InterPro" id="IPR054726">
    <property type="entry name" value="Ubiq_DUF569-assoc"/>
</dbReference>
<protein>
    <recommendedName>
        <fullName evidence="6">DUF569 domain-containing protein</fullName>
    </recommendedName>
</protein>
<dbReference type="PANTHER" id="PTHR31205:SF77">
    <property type="entry name" value="CROSS-LINKING PROTEIN, PUTATIVE (DUF569)-RELATED"/>
    <property type="match status" value="1"/>
</dbReference>
<evidence type="ECO:0000259" key="3">
    <source>
        <dbReference type="Pfam" id="PF22932"/>
    </source>
</evidence>
<feature type="domain" description="DUF569" evidence="3">
    <location>
        <begin position="204"/>
        <end position="282"/>
    </location>
</feature>
<dbReference type="InterPro" id="IPR008999">
    <property type="entry name" value="Actin-crosslinking"/>
</dbReference>
<dbReference type="SUPFAM" id="SSF50405">
    <property type="entry name" value="Actin-crosslinking proteins"/>
    <property type="match status" value="1"/>
</dbReference>
<evidence type="ECO:0000256" key="1">
    <source>
        <dbReference type="SAM" id="MobiDB-lite"/>
    </source>
</evidence>
<accession>A0AAV0N5L4</accession>
<dbReference type="EMBL" id="CAMGYJ010000008">
    <property type="protein sequence ID" value="CAI0453656.1"/>
    <property type="molecule type" value="Genomic_DNA"/>
</dbReference>
<gene>
    <name evidence="4" type="ORF">LITE_LOCUS31671</name>
</gene>
<dbReference type="Proteomes" id="UP001154282">
    <property type="component" value="Unassembled WGS sequence"/>
</dbReference>
<reference evidence="4" key="1">
    <citation type="submission" date="2022-08" db="EMBL/GenBank/DDBJ databases">
        <authorList>
            <person name="Gutierrez-Valencia J."/>
        </authorList>
    </citation>
    <scope>NUCLEOTIDE SEQUENCE</scope>
</reference>
<dbReference type="CDD" id="cd23340">
    <property type="entry name" value="beta-trefoil_FSCN_ACP-like"/>
    <property type="match status" value="1"/>
</dbReference>
<name>A0AAV0N5L4_9ROSI</name>
<keyword evidence="5" id="KW-1185">Reference proteome</keyword>
<dbReference type="FunFam" id="2.80.10.50:FF:000067">
    <property type="entry name" value="BnaC05g19630D protein"/>
    <property type="match status" value="1"/>
</dbReference>
<sequence length="336" mass="37928">MELFEKARVIRLRSHHDKYLLADDDQEGVSQDRNGMSKNARWTVEIVEGYQAIRLQSCYSKYLTASSTPFLLGMTGKKVIQTTPPRLDTSVEWEPIREGVQVRLKTRHGQYLRANGGVPPWRNHVTHDIPHRTATQDWILWDVDVMELRPPPQQQSSDHRPPQGPGGRSFEASLQPPPPSFGPKPSLSRMESDDTFVMPAKNEGRVIKYVVANEKGQVDKDEEGSTFSFKGTEVGELKERLEEETGMSDILVCSQNPLNGMLNPLTLQYLPPNNASMNVVVVPSAGKGWCKEYYATAFRVVMGWPSLASTEDSVERKQRLRRSSWLMDDQSVDGAM</sequence>